<dbReference type="EMBL" id="ML996688">
    <property type="protein sequence ID" value="KAF2404613.1"/>
    <property type="molecule type" value="Genomic_DNA"/>
</dbReference>
<name>A0A6G1I8H7_9PEZI</name>
<evidence type="ECO:0000256" key="4">
    <source>
        <dbReference type="ARBA" id="ARBA00020410"/>
    </source>
</evidence>
<dbReference type="GO" id="GO:0005789">
    <property type="term" value="C:endoplasmic reticulum membrane"/>
    <property type="evidence" value="ECO:0007669"/>
    <property type="project" value="UniProtKB-SubCell"/>
</dbReference>
<dbReference type="GO" id="GO:1990529">
    <property type="term" value="C:glycosylphosphatidylinositol-mannosyltransferase I complex"/>
    <property type="evidence" value="ECO:0007669"/>
    <property type="project" value="TreeGrafter"/>
</dbReference>
<evidence type="ECO:0000256" key="8">
    <source>
        <dbReference type="ARBA" id="ARBA00022989"/>
    </source>
</evidence>
<keyword evidence="5 11" id="KW-0337">GPI-anchor biosynthesis</keyword>
<dbReference type="GO" id="GO:0006506">
    <property type="term" value="P:GPI anchor biosynthetic process"/>
    <property type="evidence" value="ECO:0007669"/>
    <property type="project" value="UniProtKB-UniPathway"/>
</dbReference>
<dbReference type="SMART" id="SM00780">
    <property type="entry name" value="PIG-X"/>
    <property type="match status" value="1"/>
</dbReference>
<comment type="similarity">
    <text evidence="3 11">Belongs to the PIGX family.</text>
</comment>
<gene>
    <name evidence="12" type="ORF">EJ06DRAFT_212686</name>
</gene>
<dbReference type="UniPathway" id="UPA00196"/>
<dbReference type="InterPro" id="IPR013233">
    <property type="entry name" value="PIG-X/PBN1"/>
</dbReference>
<dbReference type="AlphaFoldDB" id="A0A6G1I8H7"/>
<keyword evidence="7 11" id="KW-0256">Endoplasmic reticulum</keyword>
<comment type="subcellular location">
    <subcellularLocation>
        <location evidence="11">Endoplasmic reticulum membrane</location>
        <topology evidence="11">Single-pass membrane protein</topology>
    </subcellularLocation>
    <subcellularLocation>
        <location evidence="1">Endoplasmic reticulum membrane</location>
        <topology evidence="1">Single-pass type III membrane protein</topology>
    </subcellularLocation>
</comment>
<accession>A0A6G1I8H7</accession>
<dbReference type="Pfam" id="PF08320">
    <property type="entry name" value="PIG-X"/>
    <property type="match status" value="1"/>
</dbReference>
<evidence type="ECO:0000313" key="12">
    <source>
        <dbReference type="EMBL" id="KAF2404613.1"/>
    </source>
</evidence>
<dbReference type="OrthoDB" id="5546453at2759"/>
<sequence>MRERITYLIHPGSDFDPSDIEITSTTLAVSGLNADKEHQITIGFEQLPKEIWQVLKDLHELHIRWASPRPYSTVAPFVSRVSPGLHISLTPRNDSTSNSDLPALCPLLKTLFSRTLKCTSLNTFTTPPILSGRFSSSASKTFYAPVFTLADLSAYIVRAICPEENFHCRLLAHDLRTAVSLDADYSAISHALVLRALYPAPPSAPAEPAWYETHHASSPGALEVGILRNEPATEPAALSFGGYLAVVGKDTKAVQTLFSAPSRHHPLPTTSKFTPSLPPPQGLHPSLRLSFPLSALTPPDRSCRLHTALTLPSALFVDPYPFADALYAGTHGVAALHSLAGATDLEAPDWVVEQWGQAALFELAPPDPEDLTGSEKGVWNATLPLHARYLPPRPPGANSTGPSAAVPLPAPAVFWACPAEEGTKFAAGPFDRTDLGYDGLFGTRTMFYHFTPASVEGRAGLVGVVRVPVLDTAMGGLVAWGTAAVVMLGAGWVFWTLLGGLGVKRVGRAKVE</sequence>
<evidence type="ECO:0000256" key="5">
    <source>
        <dbReference type="ARBA" id="ARBA00022502"/>
    </source>
</evidence>
<evidence type="ECO:0000313" key="13">
    <source>
        <dbReference type="Proteomes" id="UP000799640"/>
    </source>
</evidence>
<keyword evidence="6 11" id="KW-0812">Transmembrane</keyword>
<evidence type="ECO:0000256" key="2">
    <source>
        <dbReference type="ARBA" id="ARBA00004687"/>
    </source>
</evidence>
<evidence type="ECO:0000256" key="9">
    <source>
        <dbReference type="ARBA" id="ARBA00023136"/>
    </source>
</evidence>
<evidence type="ECO:0000256" key="1">
    <source>
        <dbReference type="ARBA" id="ARBA00004643"/>
    </source>
</evidence>
<comment type="pathway">
    <text evidence="2 11">Glycolipid biosynthesis; glycosylphosphatidylinositol-anchor biosynthesis.</text>
</comment>
<keyword evidence="8 11" id="KW-1133">Transmembrane helix</keyword>
<comment type="function">
    <text evidence="11">Required for proper folding and/or the stability of a subset of proteins in the endoplasmic reticulum. Component of glycosylphosphatidylinositol-mannosyltransferase 1 which transfers the first of the 4 mannoses in the GPI-anchor precursors during GPI-anchor biosynthesis. Probably acts by stabilizing the mannosyltransferase GPI14.</text>
</comment>
<evidence type="ECO:0000256" key="11">
    <source>
        <dbReference type="RuleBase" id="RU366056"/>
    </source>
</evidence>
<evidence type="ECO:0000256" key="3">
    <source>
        <dbReference type="ARBA" id="ARBA00010345"/>
    </source>
</evidence>
<organism evidence="12 13">
    <name type="scientific">Trichodelitschia bisporula</name>
    <dbReference type="NCBI Taxonomy" id="703511"/>
    <lineage>
        <taxon>Eukaryota</taxon>
        <taxon>Fungi</taxon>
        <taxon>Dikarya</taxon>
        <taxon>Ascomycota</taxon>
        <taxon>Pezizomycotina</taxon>
        <taxon>Dothideomycetes</taxon>
        <taxon>Dothideomycetes incertae sedis</taxon>
        <taxon>Phaeotrichales</taxon>
        <taxon>Phaeotrichaceae</taxon>
        <taxon>Trichodelitschia</taxon>
    </lineage>
</organism>
<reference evidence="12" key="1">
    <citation type="journal article" date="2020" name="Stud. Mycol.">
        <title>101 Dothideomycetes genomes: a test case for predicting lifestyles and emergence of pathogens.</title>
        <authorList>
            <person name="Haridas S."/>
            <person name="Albert R."/>
            <person name="Binder M."/>
            <person name="Bloem J."/>
            <person name="Labutti K."/>
            <person name="Salamov A."/>
            <person name="Andreopoulos B."/>
            <person name="Baker S."/>
            <person name="Barry K."/>
            <person name="Bills G."/>
            <person name="Bluhm B."/>
            <person name="Cannon C."/>
            <person name="Castanera R."/>
            <person name="Culley D."/>
            <person name="Daum C."/>
            <person name="Ezra D."/>
            <person name="Gonzalez J."/>
            <person name="Henrissat B."/>
            <person name="Kuo A."/>
            <person name="Liang C."/>
            <person name="Lipzen A."/>
            <person name="Lutzoni F."/>
            <person name="Magnuson J."/>
            <person name="Mondo S."/>
            <person name="Nolan M."/>
            <person name="Ohm R."/>
            <person name="Pangilinan J."/>
            <person name="Park H.-J."/>
            <person name="Ramirez L."/>
            <person name="Alfaro M."/>
            <person name="Sun H."/>
            <person name="Tritt A."/>
            <person name="Yoshinaga Y."/>
            <person name="Zwiers L.-H."/>
            <person name="Turgeon B."/>
            <person name="Goodwin S."/>
            <person name="Spatafora J."/>
            <person name="Crous P."/>
            <person name="Grigoriev I."/>
        </authorList>
    </citation>
    <scope>NUCLEOTIDE SEQUENCE</scope>
    <source>
        <strain evidence="12">CBS 262.69</strain>
    </source>
</reference>
<evidence type="ECO:0000256" key="6">
    <source>
        <dbReference type="ARBA" id="ARBA00022692"/>
    </source>
</evidence>
<dbReference type="PANTHER" id="PTHR28533">
    <property type="entry name" value="PROTEIN PBN1"/>
    <property type="match status" value="1"/>
</dbReference>
<evidence type="ECO:0000256" key="7">
    <source>
        <dbReference type="ARBA" id="ARBA00022824"/>
    </source>
</evidence>
<keyword evidence="10" id="KW-0325">Glycoprotein</keyword>
<protein>
    <recommendedName>
        <fullName evidence="4 11">Protein PBN1</fullName>
    </recommendedName>
</protein>
<evidence type="ECO:0000256" key="10">
    <source>
        <dbReference type="ARBA" id="ARBA00023180"/>
    </source>
</evidence>
<dbReference type="GO" id="GO:0000030">
    <property type="term" value="F:mannosyltransferase activity"/>
    <property type="evidence" value="ECO:0007669"/>
    <property type="project" value="TreeGrafter"/>
</dbReference>
<dbReference type="InterPro" id="IPR042322">
    <property type="entry name" value="Pbn1"/>
</dbReference>
<feature type="transmembrane region" description="Helical" evidence="11">
    <location>
        <begin position="477"/>
        <end position="498"/>
    </location>
</feature>
<proteinExistence type="inferred from homology"/>
<keyword evidence="13" id="KW-1185">Reference proteome</keyword>
<dbReference type="Proteomes" id="UP000799640">
    <property type="component" value="Unassembled WGS sequence"/>
</dbReference>
<dbReference type="PANTHER" id="PTHR28533:SF1">
    <property type="entry name" value="PROTEIN PBN1"/>
    <property type="match status" value="1"/>
</dbReference>
<keyword evidence="9 11" id="KW-0472">Membrane</keyword>